<dbReference type="Pfam" id="PF08352">
    <property type="entry name" value="oligo_HPY"/>
    <property type="match status" value="1"/>
</dbReference>
<dbReference type="PROSITE" id="PS00211">
    <property type="entry name" value="ABC_TRANSPORTER_1"/>
    <property type="match status" value="1"/>
</dbReference>
<sequence>MVEEEVETMVLDSMAVRARNLWVGYEEANRILWALNGINIDVPKGVAFCIVGESGSGKSTFGNAIAGLLPPYAITKGCLEVYNINVINGDRVNYSNIRGNIVVRIPQNPIAALNPYLKIESIFFDVLKQRFKIASKDKALEIALKSIRAVGLPDDVLNRYPHQLSGGMSQRVAIALTIAINPEIVIADEPTSNLDAYLKGATLNLLKNIVSVGKTLIVITHDIVFASALCSFIAVMFMGNIVEVGRTEEVLSNPLHLYTKELIDAANLNFRDFKYINNKPEVTLEKCAYAYRCPHYSEKCNRKPDLRYINKTHGVACWNL</sequence>
<name>A0A7J3I7D1_9CREN</name>
<evidence type="ECO:0000313" key="6">
    <source>
        <dbReference type="EMBL" id="HGQ17540.1"/>
    </source>
</evidence>
<evidence type="ECO:0000256" key="2">
    <source>
        <dbReference type="ARBA" id="ARBA00022741"/>
    </source>
</evidence>
<gene>
    <name evidence="5" type="ORF">ENT87_03755</name>
    <name evidence="6" type="ORF">ENU30_00960</name>
</gene>
<evidence type="ECO:0000259" key="4">
    <source>
        <dbReference type="PROSITE" id="PS50893"/>
    </source>
</evidence>
<dbReference type="Pfam" id="PF00005">
    <property type="entry name" value="ABC_tran"/>
    <property type="match status" value="1"/>
</dbReference>
<dbReference type="PANTHER" id="PTHR43067:SF3">
    <property type="entry name" value="MALTOSE ABC TRANSPORTER, ATP-BINDING PROTEIN"/>
    <property type="match status" value="1"/>
</dbReference>
<organism evidence="5">
    <name type="scientific">Ignisphaera aggregans</name>
    <dbReference type="NCBI Taxonomy" id="334771"/>
    <lineage>
        <taxon>Archaea</taxon>
        <taxon>Thermoproteota</taxon>
        <taxon>Thermoprotei</taxon>
        <taxon>Desulfurococcales</taxon>
        <taxon>Desulfurococcaceae</taxon>
        <taxon>Ignisphaera</taxon>
    </lineage>
</organism>
<dbReference type="GO" id="GO:0016887">
    <property type="term" value="F:ATP hydrolysis activity"/>
    <property type="evidence" value="ECO:0007669"/>
    <property type="project" value="InterPro"/>
</dbReference>
<dbReference type="InterPro" id="IPR013563">
    <property type="entry name" value="Oligopep_ABC_C"/>
</dbReference>
<proteinExistence type="predicted"/>
<keyword evidence="2" id="KW-0547">Nucleotide-binding</keyword>
<dbReference type="Gene3D" id="3.40.50.300">
    <property type="entry name" value="P-loop containing nucleotide triphosphate hydrolases"/>
    <property type="match status" value="1"/>
</dbReference>
<dbReference type="EMBL" id="DTAI01000108">
    <property type="protein sequence ID" value="HGN36648.1"/>
    <property type="molecule type" value="Genomic_DNA"/>
</dbReference>
<evidence type="ECO:0000256" key="3">
    <source>
        <dbReference type="ARBA" id="ARBA00022840"/>
    </source>
</evidence>
<dbReference type="EMBL" id="DTBZ01000028">
    <property type="protein sequence ID" value="HGQ17540.1"/>
    <property type="molecule type" value="Genomic_DNA"/>
</dbReference>
<dbReference type="CDD" id="cd03257">
    <property type="entry name" value="ABC_NikE_OppD_transporters"/>
    <property type="match status" value="1"/>
</dbReference>
<dbReference type="GO" id="GO:0005524">
    <property type="term" value="F:ATP binding"/>
    <property type="evidence" value="ECO:0007669"/>
    <property type="project" value="UniProtKB-KW"/>
</dbReference>
<accession>A0A7J3I7D1</accession>
<protein>
    <submittedName>
        <fullName evidence="5">ABC transporter ATP-binding protein</fullName>
    </submittedName>
</protein>
<evidence type="ECO:0000256" key="1">
    <source>
        <dbReference type="ARBA" id="ARBA00022448"/>
    </source>
</evidence>
<reference evidence="5" key="1">
    <citation type="journal article" date="2020" name="mSystems">
        <title>Genome- and Community-Level Interaction Insights into Carbon Utilization and Element Cycling Functions of Hydrothermarchaeota in Hydrothermal Sediment.</title>
        <authorList>
            <person name="Zhou Z."/>
            <person name="Liu Y."/>
            <person name="Xu W."/>
            <person name="Pan J."/>
            <person name="Luo Z.H."/>
            <person name="Li M."/>
        </authorList>
    </citation>
    <scope>NUCLEOTIDE SEQUENCE [LARGE SCALE GENOMIC DNA]</scope>
    <source>
        <strain evidence="5">SpSt-618</strain>
        <strain evidence="6">SpSt-657</strain>
    </source>
</reference>
<comment type="caution">
    <text evidence="5">The sequence shown here is derived from an EMBL/GenBank/DDBJ whole genome shotgun (WGS) entry which is preliminary data.</text>
</comment>
<evidence type="ECO:0000313" key="5">
    <source>
        <dbReference type="EMBL" id="HGN36648.1"/>
    </source>
</evidence>
<dbReference type="NCBIfam" id="TIGR01727">
    <property type="entry name" value="oligo_HPY"/>
    <property type="match status" value="1"/>
</dbReference>
<dbReference type="SMART" id="SM00382">
    <property type="entry name" value="AAA"/>
    <property type="match status" value="1"/>
</dbReference>
<keyword evidence="3 5" id="KW-0067">ATP-binding</keyword>
<feature type="domain" description="ABC transporter" evidence="4">
    <location>
        <begin position="16"/>
        <end position="263"/>
    </location>
</feature>
<dbReference type="InterPro" id="IPR017871">
    <property type="entry name" value="ABC_transporter-like_CS"/>
</dbReference>
<dbReference type="GO" id="GO:0015833">
    <property type="term" value="P:peptide transport"/>
    <property type="evidence" value="ECO:0007669"/>
    <property type="project" value="InterPro"/>
</dbReference>
<keyword evidence="1" id="KW-0813">Transport</keyword>
<dbReference type="PANTHER" id="PTHR43067">
    <property type="entry name" value="OLIGOPEPTIDE/DIPEPTIDE ABC TRANSPORTER, ATPASE SUBUNIT"/>
    <property type="match status" value="1"/>
</dbReference>
<dbReference type="SUPFAM" id="SSF52540">
    <property type="entry name" value="P-loop containing nucleoside triphosphate hydrolases"/>
    <property type="match status" value="1"/>
</dbReference>
<dbReference type="InterPro" id="IPR027417">
    <property type="entry name" value="P-loop_NTPase"/>
</dbReference>
<dbReference type="InterPro" id="IPR003439">
    <property type="entry name" value="ABC_transporter-like_ATP-bd"/>
</dbReference>
<dbReference type="PROSITE" id="PS50893">
    <property type="entry name" value="ABC_TRANSPORTER_2"/>
    <property type="match status" value="1"/>
</dbReference>
<dbReference type="InterPro" id="IPR003593">
    <property type="entry name" value="AAA+_ATPase"/>
</dbReference>
<dbReference type="AlphaFoldDB" id="A0A7J3I7D1"/>